<dbReference type="PANTHER" id="PTHR43340:SF1">
    <property type="entry name" value="HYPOXANTHINE PHOSPHORIBOSYLTRANSFERASE"/>
    <property type="match status" value="1"/>
</dbReference>
<dbReference type="AlphaFoldDB" id="A0A0C1LWS8"/>
<dbReference type="SUPFAM" id="SSF53271">
    <property type="entry name" value="PRTase-like"/>
    <property type="match status" value="1"/>
</dbReference>
<evidence type="ECO:0000256" key="1">
    <source>
        <dbReference type="ARBA" id="ARBA00001946"/>
    </source>
</evidence>
<dbReference type="GO" id="GO:0032263">
    <property type="term" value="P:GMP salvage"/>
    <property type="evidence" value="ECO:0007669"/>
    <property type="project" value="UniProtKB-UniPathway"/>
</dbReference>
<dbReference type="GO" id="GO:0004422">
    <property type="term" value="F:hypoxanthine phosphoribosyltransferase activity"/>
    <property type="evidence" value="ECO:0007669"/>
    <property type="project" value="InterPro"/>
</dbReference>
<dbReference type="RefSeq" id="WP_039144954.1">
    <property type="nucleotide sequence ID" value="NZ_JOJZ01000024.1"/>
</dbReference>
<keyword evidence="8 16" id="KW-0328">Glycosyltransferase</keyword>
<reference evidence="18 19" key="1">
    <citation type="submission" date="2014-06" db="EMBL/GenBank/DDBJ databases">
        <title>Functional and comparative genomic analyses of the Drosophila gut microbiota identify candidate symbiosis factors.</title>
        <authorList>
            <person name="Newell P.D."/>
            <person name="Chaston J.M."/>
            <person name="Douglas A.E."/>
        </authorList>
    </citation>
    <scope>NUCLEOTIDE SEQUENCE [LARGE SCALE GENOMIC DNA]</scope>
    <source>
        <strain evidence="18 19">DmCS_002</strain>
    </source>
</reference>
<comment type="caution">
    <text evidence="18">The sequence shown here is derived from an EMBL/GenBank/DDBJ whole genome shotgun (WGS) entry which is preliminary data.</text>
</comment>
<comment type="function">
    <text evidence="2">Purine salvage pathway enzyme that catalyzes the transfer of the ribosyl-5-phosphate group from 5-phospho-alpha-D-ribose 1-diphosphate (PRPP) to the N9 position of the 6-oxopurines hypoxanthine and guanine to form the corresponding ribonucleotides IMP (inosine 5'-monophosphate) and GMP (guanosine 5'-monophosphate), with the release of PPi.</text>
</comment>
<sequence>MNDDIERVLYSQEDIAAAVRRLGKQLSNDYRDKKPLVVCVLTGAVLFMSDIIRQMDIYLDIDFVDVSSYKGGTASTGKVELIRDLDSDVSGRDIIFVEDIIDTGRTLQFLEDLVSDRGANSIKVCTIFDKPEGRVVSAKADYVGFNVPNEFIVGYGLDYKGFYRNLPYIGILKPSIYSA</sequence>
<keyword evidence="12 16" id="KW-0547">Nucleotide-binding</keyword>
<keyword evidence="10 16" id="KW-0479">Metal-binding</keyword>
<dbReference type="PANTHER" id="PTHR43340">
    <property type="entry name" value="HYPOXANTHINE-GUANINE PHOSPHORIBOSYLTRANSFERASE"/>
    <property type="match status" value="1"/>
</dbReference>
<proteinExistence type="inferred from homology"/>
<evidence type="ECO:0000256" key="11">
    <source>
        <dbReference type="ARBA" id="ARBA00022726"/>
    </source>
</evidence>
<dbReference type="EC" id="2.4.2.8" evidence="16"/>
<dbReference type="InterPro" id="IPR050408">
    <property type="entry name" value="HGPRT"/>
</dbReference>
<evidence type="ECO:0000256" key="16">
    <source>
        <dbReference type="RuleBase" id="RU364099"/>
    </source>
</evidence>
<dbReference type="GO" id="GO:0006178">
    <property type="term" value="P:guanine salvage"/>
    <property type="evidence" value="ECO:0007669"/>
    <property type="project" value="TreeGrafter"/>
</dbReference>
<evidence type="ECO:0000256" key="10">
    <source>
        <dbReference type="ARBA" id="ARBA00022723"/>
    </source>
</evidence>
<evidence type="ECO:0000256" key="2">
    <source>
        <dbReference type="ARBA" id="ARBA00002049"/>
    </source>
</evidence>
<evidence type="ECO:0000259" key="17">
    <source>
        <dbReference type="Pfam" id="PF00156"/>
    </source>
</evidence>
<comment type="subcellular location">
    <subcellularLocation>
        <location evidence="3 16">Cytoplasm</location>
    </subcellularLocation>
</comment>
<dbReference type="OrthoDB" id="9802824at2"/>
<evidence type="ECO:0000256" key="7">
    <source>
        <dbReference type="ARBA" id="ARBA00022490"/>
    </source>
</evidence>
<dbReference type="GO" id="GO:0000166">
    <property type="term" value="F:nucleotide binding"/>
    <property type="evidence" value="ECO:0007669"/>
    <property type="project" value="UniProtKB-KW"/>
</dbReference>
<comment type="pathway">
    <text evidence="5">Purine metabolism; GMP biosynthesis via salvage pathway; GMP from guanine: step 1/1.</text>
</comment>
<evidence type="ECO:0000256" key="5">
    <source>
        <dbReference type="ARBA" id="ARBA00004676"/>
    </source>
</evidence>
<dbReference type="GO" id="GO:0005829">
    <property type="term" value="C:cytosol"/>
    <property type="evidence" value="ECO:0007669"/>
    <property type="project" value="TreeGrafter"/>
</dbReference>
<comment type="similarity">
    <text evidence="6 16">Belongs to the purine/pyrimidine phosphoribosyltransferase family.</text>
</comment>
<comment type="catalytic activity">
    <reaction evidence="14">
        <text>GMP + diphosphate = guanine + 5-phospho-alpha-D-ribose 1-diphosphate</text>
        <dbReference type="Rhea" id="RHEA:25424"/>
        <dbReference type="ChEBI" id="CHEBI:16235"/>
        <dbReference type="ChEBI" id="CHEBI:33019"/>
        <dbReference type="ChEBI" id="CHEBI:58017"/>
        <dbReference type="ChEBI" id="CHEBI:58115"/>
        <dbReference type="EC" id="2.4.2.8"/>
    </reaction>
    <physiologicalReaction direction="right-to-left" evidence="14">
        <dbReference type="Rhea" id="RHEA:25426"/>
    </physiologicalReaction>
</comment>
<dbReference type="GO" id="GO:0052657">
    <property type="term" value="F:guanine phosphoribosyltransferase activity"/>
    <property type="evidence" value="ECO:0007669"/>
    <property type="project" value="UniProtKB-ARBA"/>
</dbReference>
<evidence type="ECO:0000313" key="18">
    <source>
        <dbReference type="EMBL" id="KID41025.1"/>
    </source>
</evidence>
<dbReference type="CDD" id="cd06223">
    <property type="entry name" value="PRTases_typeI"/>
    <property type="match status" value="1"/>
</dbReference>
<evidence type="ECO:0000256" key="6">
    <source>
        <dbReference type="ARBA" id="ARBA00008391"/>
    </source>
</evidence>
<evidence type="ECO:0000313" key="19">
    <source>
        <dbReference type="Proteomes" id="UP000031397"/>
    </source>
</evidence>
<name>A0A0C1LWS8_9LACO</name>
<dbReference type="NCBIfam" id="TIGR01203">
    <property type="entry name" value="HGPRTase"/>
    <property type="match status" value="1"/>
</dbReference>
<dbReference type="UniPathway" id="UPA00591">
    <property type="reaction ID" value="UER00648"/>
</dbReference>
<evidence type="ECO:0000256" key="9">
    <source>
        <dbReference type="ARBA" id="ARBA00022679"/>
    </source>
</evidence>
<organism evidence="18 19">
    <name type="scientific">Fructilactobacillus fructivorans</name>
    <dbReference type="NCBI Taxonomy" id="1614"/>
    <lineage>
        <taxon>Bacteria</taxon>
        <taxon>Bacillati</taxon>
        <taxon>Bacillota</taxon>
        <taxon>Bacilli</taxon>
        <taxon>Lactobacillales</taxon>
        <taxon>Lactobacillaceae</taxon>
        <taxon>Fructilactobacillus</taxon>
    </lineage>
</organism>
<dbReference type="GO" id="GO:0000287">
    <property type="term" value="F:magnesium ion binding"/>
    <property type="evidence" value="ECO:0007669"/>
    <property type="project" value="TreeGrafter"/>
</dbReference>
<dbReference type="UniPathway" id="UPA00909">
    <property type="reaction ID" value="UER00887"/>
</dbReference>
<keyword evidence="13 16" id="KW-0460">Magnesium</keyword>
<dbReference type="GO" id="GO:0046100">
    <property type="term" value="P:hypoxanthine metabolic process"/>
    <property type="evidence" value="ECO:0007669"/>
    <property type="project" value="TreeGrafter"/>
</dbReference>
<keyword evidence="7 16" id="KW-0963">Cytoplasm</keyword>
<dbReference type="GO" id="GO:0006166">
    <property type="term" value="P:purine ribonucleoside salvage"/>
    <property type="evidence" value="ECO:0007669"/>
    <property type="project" value="UniProtKB-KW"/>
</dbReference>
<dbReference type="Pfam" id="PF00156">
    <property type="entry name" value="Pribosyltran"/>
    <property type="match status" value="1"/>
</dbReference>
<dbReference type="PATRIC" id="fig|1614.7.peg.1110"/>
<dbReference type="GO" id="GO:0032264">
    <property type="term" value="P:IMP salvage"/>
    <property type="evidence" value="ECO:0007669"/>
    <property type="project" value="UniProtKB-UniPathway"/>
</dbReference>
<dbReference type="InterPro" id="IPR005904">
    <property type="entry name" value="Hxn_phspho_trans"/>
</dbReference>
<feature type="domain" description="Phosphoribosyltransferase" evidence="17">
    <location>
        <begin position="10"/>
        <end position="160"/>
    </location>
</feature>
<comment type="cofactor">
    <cofactor evidence="1 16">
        <name>Mg(2+)</name>
        <dbReference type="ChEBI" id="CHEBI:18420"/>
    </cofactor>
</comment>
<evidence type="ECO:0000256" key="8">
    <source>
        <dbReference type="ARBA" id="ARBA00022676"/>
    </source>
</evidence>
<keyword evidence="9 16" id="KW-0808">Transferase</keyword>
<comment type="catalytic activity">
    <reaction evidence="15">
        <text>IMP + diphosphate = hypoxanthine + 5-phospho-alpha-D-ribose 1-diphosphate</text>
        <dbReference type="Rhea" id="RHEA:17973"/>
        <dbReference type="ChEBI" id="CHEBI:17368"/>
        <dbReference type="ChEBI" id="CHEBI:33019"/>
        <dbReference type="ChEBI" id="CHEBI:58017"/>
        <dbReference type="ChEBI" id="CHEBI:58053"/>
        <dbReference type="EC" id="2.4.2.8"/>
    </reaction>
    <physiologicalReaction direction="right-to-left" evidence="15">
        <dbReference type="Rhea" id="RHEA:17975"/>
    </physiologicalReaction>
</comment>
<evidence type="ECO:0000256" key="3">
    <source>
        <dbReference type="ARBA" id="ARBA00004496"/>
    </source>
</evidence>
<gene>
    <name evidence="18" type="ORF">LfDm3_1171</name>
</gene>
<dbReference type="EMBL" id="JOJZ01000024">
    <property type="protein sequence ID" value="KID41025.1"/>
    <property type="molecule type" value="Genomic_DNA"/>
</dbReference>
<accession>A0A0C1LWS8</accession>
<evidence type="ECO:0000256" key="13">
    <source>
        <dbReference type="ARBA" id="ARBA00022842"/>
    </source>
</evidence>
<evidence type="ECO:0000256" key="12">
    <source>
        <dbReference type="ARBA" id="ARBA00022741"/>
    </source>
</evidence>
<evidence type="ECO:0000256" key="14">
    <source>
        <dbReference type="ARBA" id="ARBA00048811"/>
    </source>
</evidence>
<dbReference type="GeneID" id="74913832"/>
<dbReference type="Gene3D" id="3.40.50.2020">
    <property type="match status" value="1"/>
</dbReference>
<dbReference type="Proteomes" id="UP000031397">
    <property type="component" value="Unassembled WGS sequence"/>
</dbReference>
<dbReference type="InterPro" id="IPR029057">
    <property type="entry name" value="PRTase-like"/>
</dbReference>
<keyword evidence="11 16" id="KW-0660">Purine salvage</keyword>
<evidence type="ECO:0000256" key="15">
    <source>
        <dbReference type="ARBA" id="ARBA00049402"/>
    </source>
</evidence>
<dbReference type="FunFam" id="3.40.50.2020:FF:000006">
    <property type="entry name" value="Hypoxanthine phosphoribosyltransferase"/>
    <property type="match status" value="1"/>
</dbReference>
<evidence type="ECO:0000256" key="4">
    <source>
        <dbReference type="ARBA" id="ARBA00004669"/>
    </source>
</evidence>
<protein>
    <recommendedName>
        <fullName evidence="16">Hypoxanthine phosphoribosyltransferase</fullName>
        <ecNumber evidence="16">2.4.2.8</ecNumber>
    </recommendedName>
</protein>
<comment type="pathway">
    <text evidence="4 16">Purine metabolism; IMP biosynthesis via salvage pathway; IMP from hypoxanthine: step 1/1.</text>
</comment>
<keyword evidence="19" id="KW-1185">Reference proteome</keyword>
<dbReference type="InterPro" id="IPR000836">
    <property type="entry name" value="PRTase_dom"/>
</dbReference>